<proteinExistence type="predicted"/>
<evidence type="ECO:0000313" key="2">
    <source>
        <dbReference type="EMBL" id="RZU15511.1"/>
    </source>
</evidence>
<dbReference type="RefSeq" id="WP_130444152.1">
    <property type="nucleotide sequence ID" value="NZ_SHKR01000012.1"/>
</dbReference>
<dbReference type="OrthoDB" id="3824848at2"/>
<keyword evidence="3" id="KW-1185">Reference proteome</keyword>
<evidence type="ECO:0000256" key="1">
    <source>
        <dbReference type="SAM" id="SignalP"/>
    </source>
</evidence>
<dbReference type="EMBL" id="SHKR01000012">
    <property type="protein sequence ID" value="RZU15511.1"/>
    <property type="molecule type" value="Genomic_DNA"/>
</dbReference>
<dbReference type="Proteomes" id="UP000292027">
    <property type="component" value="Unassembled WGS sequence"/>
</dbReference>
<protein>
    <recommendedName>
        <fullName evidence="4">Lipoprotein</fullName>
    </recommendedName>
</protein>
<gene>
    <name evidence="2" type="ORF">EV645_3049</name>
</gene>
<dbReference type="AlphaFoldDB" id="A0A4Q7WY48"/>
<organism evidence="2 3">
    <name type="scientific">Kribbella rubisoli</name>
    <dbReference type="NCBI Taxonomy" id="3075929"/>
    <lineage>
        <taxon>Bacteria</taxon>
        <taxon>Bacillati</taxon>
        <taxon>Actinomycetota</taxon>
        <taxon>Actinomycetes</taxon>
        <taxon>Propionibacteriales</taxon>
        <taxon>Kribbellaceae</taxon>
        <taxon>Kribbella</taxon>
    </lineage>
</organism>
<accession>A0A4Q7WY48</accession>
<name>A0A4Q7WY48_9ACTN</name>
<reference evidence="2 3" key="1">
    <citation type="journal article" date="2015" name="Stand. Genomic Sci.">
        <title>Genomic Encyclopedia of Bacterial and Archaeal Type Strains, Phase III: the genomes of soil and plant-associated and newly described type strains.</title>
        <authorList>
            <person name="Whitman W.B."/>
            <person name="Woyke T."/>
            <person name="Klenk H.P."/>
            <person name="Zhou Y."/>
            <person name="Lilburn T.G."/>
            <person name="Beck B.J."/>
            <person name="De Vos P."/>
            <person name="Vandamme P."/>
            <person name="Eisen J.A."/>
            <person name="Garrity G."/>
            <person name="Hugenholtz P."/>
            <person name="Kyrpides N.C."/>
        </authorList>
    </citation>
    <scope>NUCLEOTIDE SEQUENCE [LARGE SCALE GENOMIC DNA]</scope>
    <source>
        <strain evidence="2 3">VKM Ac-2540</strain>
    </source>
</reference>
<comment type="caution">
    <text evidence="2">The sequence shown here is derived from an EMBL/GenBank/DDBJ whole genome shotgun (WGS) entry which is preliminary data.</text>
</comment>
<evidence type="ECO:0000313" key="3">
    <source>
        <dbReference type="Proteomes" id="UP000292027"/>
    </source>
</evidence>
<evidence type="ECO:0008006" key="4">
    <source>
        <dbReference type="Google" id="ProtNLM"/>
    </source>
</evidence>
<feature type="signal peptide" evidence="1">
    <location>
        <begin position="1"/>
        <end position="18"/>
    </location>
</feature>
<feature type="chain" id="PRO_5039233576" description="Lipoprotein" evidence="1">
    <location>
        <begin position="19"/>
        <end position="214"/>
    </location>
</feature>
<sequence length="214" mass="21983">MGAAVVVTALLLAVTACGSEDGASASAADTPAAKHSLSGPAEKAKGSLVGLAVLPRGYAADPRANATGPFTATGFLNTWSADPALDRALLLNAGFVEGYRASRLSPDKKKRFTLQLFKTGSAGKAVVLQRGFWNQDTHEHPFDLPGALSDARVEFDGGTSQSTAVAEASLTVGPMVVEISVREVGPIGSNLTPDTALVTALAKEQRARFTATSS</sequence>
<keyword evidence="1" id="KW-0732">Signal</keyword>